<keyword evidence="3" id="KW-1185">Reference proteome</keyword>
<accession>A0A2T5GG85</accession>
<evidence type="ECO:0000313" key="2">
    <source>
        <dbReference type="EMBL" id="PTQ58325.1"/>
    </source>
</evidence>
<reference evidence="2 3" key="1">
    <citation type="submission" date="2018-04" db="EMBL/GenBank/DDBJ databases">
        <title>Genomic Encyclopedia of Type Strains, Phase III (KMG-III): the genomes of soil and plant-associated and newly described type strains.</title>
        <authorList>
            <person name="Whitman W."/>
        </authorList>
    </citation>
    <scope>NUCLEOTIDE SEQUENCE [LARGE SCALE GENOMIC DNA]</scope>
    <source>
        <strain evidence="2 3">MA101b</strain>
    </source>
</reference>
<dbReference type="InterPro" id="IPR007803">
    <property type="entry name" value="Asp/Arg/Pro-Hydrxlase"/>
</dbReference>
<evidence type="ECO:0000313" key="3">
    <source>
        <dbReference type="Proteomes" id="UP000244189"/>
    </source>
</evidence>
<dbReference type="Pfam" id="PF05118">
    <property type="entry name" value="Asp_Arg_Hydrox"/>
    <property type="match status" value="1"/>
</dbReference>
<proteinExistence type="predicted"/>
<dbReference type="AlphaFoldDB" id="A0A2T5GG85"/>
<dbReference type="EMBL" id="QAOG01000009">
    <property type="protein sequence ID" value="PTQ58325.1"/>
    <property type="molecule type" value="Genomic_DNA"/>
</dbReference>
<evidence type="ECO:0000259" key="1">
    <source>
        <dbReference type="Pfam" id="PF05118"/>
    </source>
</evidence>
<protein>
    <submittedName>
        <fullName evidence="2">Aspartyl/asparaginyl beta-hydroxylase</fullName>
    </submittedName>
</protein>
<dbReference type="RefSeq" id="WP_107960006.1">
    <property type="nucleotide sequence ID" value="NZ_QAOG01000009.1"/>
</dbReference>
<dbReference type="Gene3D" id="2.60.120.330">
    <property type="entry name" value="B-lactam Antibiotic, Isopenicillin N Synthase, Chain"/>
    <property type="match status" value="1"/>
</dbReference>
<name>A0A2T5GG85_9SPHN</name>
<comment type="caution">
    <text evidence="2">The sequence shown here is derived from an EMBL/GenBank/DDBJ whole genome shotgun (WGS) entry which is preliminary data.</text>
</comment>
<dbReference type="Proteomes" id="UP000244189">
    <property type="component" value="Unassembled WGS sequence"/>
</dbReference>
<gene>
    <name evidence="2" type="ORF">C8J26_3926</name>
</gene>
<dbReference type="SUPFAM" id="SSF51197">
    <property type="entry name" value="Clavaminate synthase-like"/>
    <property type="match status" value="1"/>
</dbReference>
<organism evidence="2 3">
    <name type="scientific">Sphingomonas aurantiaca</name>
    <dbReference type="NCBI Taxonomy" id="185949"/>
    <lineage>
        <taxon>Bacteria</taxon>
        <taxon>Pseudomonadati</taxon>
        <taxon>Pseudomonadota</taxon>
        <taxon>Alphaproteobacteria</taxon>
        <taxon>Sphingomonadales</taxon>
        <taxon>Sphingomonadaceae</taxon>
        <taxon>Sphingomonas</taxon>
    </lineage>
</organism>
<feature type="domain" description="Aspartyl/asparaginy/proline hydroxylase" evidence="1">
    <location>
        <begin position="67"/>
        <end position="166"/>
    </location>
</feature>
<sequence length="183" mass="19800">MQVDPVGLAADLAGLADHAWTAHFVPQHYEGDWSVLPLRAPAGALHPILQIAPNPLCRDWVDTVLLGLCPSIARVLDGFACPLEAVRLMRLAPGSIIREHRDIDLAAEAGTARLHIPITTNPGVAFRLNGTRVAMAPGTVWYLRLADPHSVANTGSTDRIHLVIDAIVDPWLEDLLDRGRTIA</sequence>
<dbReference type="InterPro" id="IPR027443">
    <property type="entry name" value="IPNS-like_sf"/>
</dbReference>